<reference evidence="1" key="1">
    <citation type="submission" date="2017-02" db="UniProtKB">
        <authorList>
            <consortium name="WormBaseParasite"/>
        </authorList>
    </citation>
    <scope>IDENTIFICATION</scope>
</reference>
<evidence type="ECO:0000313" key="1">
    <source>
        <dbReference type="WBParaSite" id="BTMF_0001189201-mRNA-1"/>
    </source>
</evidence>
<name>A0A0R3QVY4_9BILA</name>
<protein>
    <submittedName>
        <fullName evidence="1">Glycosyl transferase</fullName>
    </submittedName>
</protein>
<accession>A0A0R3QVY4</accession>
<dbReference type="AlphaFoldDB" id="A0A0R3QVY4"/>
<proteinExistence type="predicted"/>
<dbReference type="WBParaSite" id="BTMF_0001189201-mRNA-1">
    <property type="protein sequence ID" value="BTMF_0001189201-mRNA-1"/>
    <property type="gene ID" value="BTMF_0001189201"/>
</dbReference>
<sequence length="47" mass="5610">LQQVMLQFKKCGLETLVGYRWLLFWSILKVVLVRKWRREGGSDGKSR</sequence>
<organism evidence="1">
    <name type="scientific">Brugia timori</name>
    <dbReference type="NCBI Taxonomy" id="42155"/>
    <lineage>
        <taxon>Eukaryota</taxon>
        <taxon>Metazoa</taxon>
        <taxon>Ecdysozoa</taxon>
        <taxon>Nematoda</taxon>
        <taxon>Chromadorea</taxon>
        <taxon>Rhabditida</taxon>
        <taxon>Spirurina</taxon>
        <taxon>Spiruromorpha</taxon>
        <taxon>Filarioidea</taxon>
        <taxon>Onchocercidae</taxon>
        <taxon>Brugia</taxon>
    </lineage>
</organism>